<dbReference type="AlphaFoldDB" id="A0A395ITK9"/>
<evidence type="ECO:0000313" key="3">
    <source>
        <dbReference type="Proteomes" id="UP000249056"/>
    </source>
</evidence>
<dbReference type="Proteomes" id="UP000249056">
    <property type="component" value="Unassembled WGS sequence"/>
</dbReference>
<feature type="compositionally biased region" description="Polar residues" evidence="1">
    <location>
        <begin position="51"/>
        <end position="65"/>
    </location>
</feature>
<accession>A0A395ITK9</accession>
<dbReference type="EMBL" id="QKRW01000019">
    <property type="protein sequence ID" value="RAL63461.1"/>
    <property type="molecule type" value="Genomic_DNA"/>
</dbReference>
<protein>
    <submittedName>
        <fullName evidence="2">Uncharacterized protein</fullName>
    </submittedName>
</protein>
<organism evidence="2 3">
    <name type="scientific">Monilinia fructigena</name>
    <dbReference type="NCBI Taxonomy" id="38457"/>
    <lineage>
        <taxon>Eukaryota</taxon>
        <taxon>Fungi</taxon>
        <taxon>Dikarya</taxon>
        <taxon>Ascomycota</taxon>
        <taxon>Pezizomycotina</taxon>
        <taxon>Leotiomycetes</taxon>
        <taxon>Helotiales</taxon>
        <taxon>Sclerotiniaceae</taxon>
        <taxon>Monilinia</taxon>
    </lineage>
</organism>
<feature type="region of interest" description="Disordered" evidence="1">
    <location>
        <begin position="51"/>
        <end position="76"/>
    </location>
</feature>
<dbReference type="OrthoDB" id="2446291at2759"/>
<evidence type="ECO:0000256" key="1">
    <source>
        <dbReference type="SAM" id="MobiDB-lite"/>
    </source>
</evidence>
<reference evidence="2 3" key="1">
    <citation type="submission" date="2018-06" db="EMBL/GenBank/DDBJ databases">
        <title>Genome Sequence of the Brown Rot Fungal Pathogen Monilinia fructigena.</title>
        <authorList>
            <person name="Landi L."/>
            <person name="De Miccolis Angelini R.M."/>
            <person name="Pollastro S."/>
            <person name="Abate D."/>
            <person name="Faretra F."/>
            <person name="Romanazzi G."/>
        </authorList>
    </citation>
    <scope>NUCLEOTIDE SEQUENCE [LARGE SCALE GENOMIC DNA]</scope>
    <source>
        <strain evidence="2 3">Mfrg269</strain>
    </source>
</reference>
<keyword evidence="3" id="KW-1185">Reference proteome</keyword>
<name>A0A395ITK9_9HELO</name>
<sequence length="118" mass="13278">MLHIFHWPSRKREREDEDELGTSGFGAHRNKRHIANLPHRTSPHAKCQIAPTFTLNPSTPGTTHSHPADSDSEGTPLIVEPTNSYYSWSSSSSTVIKQTYVDVSMHNQGEKCFFKSNV</sequence>
<feature type="region of interest" description="Disordered" evidence="1">
    <location>
        <begin position="1"/>
        <end position="30"/>
    </location>
</feature>
<comment type="caution">
    <text evidence="2">The sequence shown here is derived from an EMBL/GenBank/DDBJ whole genome shotgun (WGS) entry which is preliminary data.</text>
</comment>
<proteinExistence type="predicted"/>
<evidence type="ECO:0000313" key="2">
    <source>
        <dbReference type="EMBL" id="RAL63461.1"/>
    </source>
</evidence>
<gene>
    <name evidence="2" type="ORF">DID88_003881</name>
</gene>